<keyword evidence="2" id="KW-1185">Reference proteome</keyword>
<dbReference type="EMBL" id="JBHRXX010000002">
    <property type="protein sequence ID" value="MFC3683417.1"/>
    <property type="molecule type" value="Genomic_DNA"/>
</dbReference>
<evidence type="ECO:0000313" key="1">
    <source>
        <dbReference type="EMBL" id="MFC3683417.1"/>
    </source>
</evidence>
<reference evidence="2" key="1">
    <citation type="journal article" date="2019" name="Int. J. Syst. Evol. Microbiol.">
        <title>The Global Catalogue of Microorganisms (GCM) 10K type strain sequencing project: providing services to taxonomists for standard genome sequencing and annotation.</title>
        <authorList>
            <consortium name="The Broad Institute Genomics Platform"/>
            <consortium name="The Broad Institute Genome Sequencing Center for Infectious Disease"/>
            <person name="Wu L."/>
            <person name="Ma J."/>
        </authorList>
    </citation>
    <scope>NUCLEOTIDE SEQUENCE [LARGE SCALE GENOMIC DNA]</scope>
    <source>
        <strain evidence="2">KCTC 42501</strain>
    </source>
</reference>
<organism evidence="1 2">
    <name type="scientific">Hydrogenophaga luteola</name>
    <dbReference type="NCBI Taxonomy" id="1591122"/>
    <lineage>
        <taxon>Bacteria</taxon>
        <taxon>Pseudomonadati</taxon>
        <taxon>Pseudomonadota</taxon>
        <taxon>Betaproteobacteria</taxon>
        <taxon>Burkholderiales</taxon>
        <taxon>Comamonadaceae</taxon>
        <taxon>Hydrogenophaga</taxon>
    </lineage>
</organism>
<dbReference type="Proteomes" id="UP001595729">
    <property type="component" value="Unassembled WGS sequence"/>
</dbReference>
<evidence type="ECO:0000313" key="2">
    <source>
        <dbReference type="Proteomes" id="UP001595729"/>
    </source>
</evidence>
<protein>
    <submittedName>
        <fullName evidence="1">Uncharacterized protein</fullName>
    </submittedName>
</protein>
<name>A0ABV7W1X3_9BURK</name>
<dbReference type="RefSeq" id="WP_382172547.1">
    <property type="nucleotide sequence ID" value="NZ_JBHRXX010000002.1"/>
</dbReference>
<comment type="caution">
    <text evidence="1">The sequence shown here is derived from an EMBL/GenBank/DDBJ whole genome shotgun (WGS) entry which is preliminary data.</text>
</comment>
<gene>
    <name evidence="1" type="ORF">ACFOPI_07405</name>
</gene>
<sequence length="69" mass="7372">MQPTTYADPADAFQAALDSGRSNPGIAATSDGTYAACSRHTATKNGWEWLGRVYAQPPKTRSKKTVLGE</sequence>
<proteinExistence type="predicted"/>
<accession>A0ABV7W1X3</accession>